<organism evidence="2">
    <name type="scientific">marine sediment metagenome</name>
    <dbReference type="NCBI Taxonomy" id="412755"/>
    <lineage>
        <taxon>unclassified sequences</taxon>
        <taxon>metagenomes</taxon>
        <taxon>ecological metagenomes</taxon>
    </lineage>
</organism>
<sequence length="171" mass="20238">MIIGLYNFLHRNILGRIGRTFRRSVGNPNNFFLVLATLGFLYITERITIGTTIWLAIPTAILYTGVLISPYVYLTNMIILSVQKKFFKKHIYIYSNGHRRIDFRKGKYYWLNKAVGIMVADKIYLDDEYNDFILWGMGNRIVYINNLRDFIEDELTKRDSPETIKRRILLK</sequence>
<reference evidence="2" key="1">
    <citation type="journal article" date="2015" name="Nature">
        <title>Complex archaea that bridge the gap between prokaryotes and eukaryotes.</title>
        <authorList>
            <person name="Spang A."/>
            <person name="Saw J.H."/>
            <person name="Jorgensen S.L."/>
            <person name="Zaremba-Niedzwiedzka K."/>
            <person name="Martijn J."/>
            <person name="Lind A.E."/>
            <person name="van Eijk R."/>
            <person name="Schleper C."/>
            <person name="Guy L."/>
            <person name="Ettema T.J."/>
        </authorList>
    </citation>
    <scope>NUCLEOTIDE SEQUENCE</scope>
</reference>
<name>A0A0F9IF84_9ZZZZ</name>
<evidence type="ECO:0000256" key="1">
    <source>
        <dbReference type="SAM" id="Phobius"/>
    </source>
</evidence>
<keyword evidence="1" id="KW-1133">Transmembrane helix</keyword>
<accession>A0A0F9IF84</accession>
<keyword evidence="1" id="KW-0812">Transmembrane</keyword>
<dbReference type="EMBL" id="LAZR01021219">
    <property type="protein sequence ID" value="KKL86077.1"/>
    <property type="molecule type" value="Genomic_DNA"/>
</dbReference>
<proteinExistence type="predicted"/>
<comment type="caution">
    <text evidence="2">The sequence shown here is derived from an EMBL/GenBank/DDBJ whole genome shotgun (WGS) entry which is preliminary data.</text>
</comment>
<keyword evidence="1" id="KW-0472">Membrane</keyword>
<protein>
    <submittedName>
        <fullName evidence="2">Uncharacterized protein</fullName>
    </submittedName>
</protein>
<evidence type="ECO:0000313" key="2">
    <source>
        <dbReference type="EMBL" id="KKL86077.1"/>
    </source>
</evidence>
<feature type="transmembrane region" description="Helical" evidence="1">
    <location>
        <begin position="31"/>
        <end position="55"/>
    </location>
</feature>
<gene>
    <name evidence="2" type="ORF">LCGC14_1948290</name>
</gene>
<dbReference type="AlphaFoldDB" id="A0A0F9IF84"/>
<feature type="non-terminal residue" evidence="2">
    <location>
        <position position="171"/>
    </location>
</feature>
<feature type="transmembrane region" description="Helical" evidence="1">
    <location>
        <begin position="61"/>
        <end position="82"/>
    </location>
</feature>